<evidence type="ECO:0000313" key="2">
    <source>
        <dbReference type="EMBL" id="MFC4756469.1"/>
    </source>
</evidence>
<feature type="region of interest" description="Disordered" evidence="1">
    <location>
        <begin position="29"/>
        <end position="51"/>
    </location>
</feature>
<gene>
    <name evidence="2" type="ORF">ACFO7U_17020</name>
</gene>
<evidence type="ECO:0000256" key="1">
    <source>
        <dbReference type="SAM" id="MobiDB-lite"/>
    </source>
</evidence>
<accession>A0ABV9PVI6</accession>
<reference evidence="3" key="1">
    <citation type="journal article" date="2019" name="Int. J. Syst. Evol. Microbiol.">
        <title>The Global Catalogue of Microorganisms (GCM) 10K type strain sequencing project: providing services to taxonomists for standard genome sequencing and annotation.</title>
        <authorList>
            <consortium name="The Broad Institute Genomics Platform"/>
            <consortium name="The Broad Institute Genome Sequencing Center for Infectious Disease"/>
            <person name="Wu L."/>
            <person name="Ma J."/>
        </authorList>
    </citation>
    <scope>NUCLEOTIDE SEQUENCE [LARGE SCALE GENOMIC DNA]</scope>
    <source>
        <strain evidence="3">JCM 11882</strain>
    </source>
</reference>
<protein>
    <submittedName>
        <fullName evidence="2">Uncharacterized protein</fullName>
    </submittedName>
</protein>
<proteinExistence type="predicted"/>
<dbReference type="RefSeq" id="WP_230929393.1">
    <property type="nucleotide sequence ID" value="NZ_BAABCD010000057.1"/>
</dbReference>
<dbReference type="EMBL" id="JBHSHP010000061">
    <property type="protein sequence ID" value="MFC4756469.1"/>
    <property type="molecule type" value="Genomic_DNA"/>
</dbReference>
<name>A0ABV9PVI6_9ACTN</name>
<dbReference type="Proteomes" id="UP001595836">
    <property type="component" value="Unassembled WGS sequence"/>
</dbReference>
<keyword evidence="3" id="KW-1185">Reference proteome</keyword>
<sequence length="51" mass="4613">MGSLGSLAIGSLAAPLLGSLGLGSLVSQGSGGGSGDMLSGLLPTDILGGLS</sequence>
<organism evidence="2 3">
    <name type="scientific">Dietzia aurantiaca</name>
    <dbReference type="NCBI Taxonomy" id="983873"/>
    <lineage>
        <taxon>Bacteria</taxon>
        <taxon>Bacillati</taxon>
        <taxon>Actinomycetota</taxon>
        <taxon>Actinomycetes</taxon>
        <taxon>Mycobacteriales</taxon>
        <taxon>Dietziaceae</taxon>
        <taxon>Dietzia</taxon>
    </lineage>
</organism>
<comment type="caution">
    <text evidence="2">The sequence shown here is derived from an EMBL/GenBank/DDBJ whole genome shotgun (WGS) entry which is preliminary data.</text>
</comment>
<evidence type="ECO:0000313" key="3">
    <source>
        <dbReference type="Proteomes" id="UP001595836"/>
    </source>
</evidence>